<protein>
    <submittedName>
        <fullName evidence="1">Uncharacterized protein</fullName>
    </submittedName>
</protein>
<dbReference type="STRING" id="670154.SAMN04488002_3353"/>
<evidence type="ECO:0000313" key="2">
    <source>
        <dbReference type="Proteomes" id="UP000199658"/>
    </source>
</evidence>
<sequence>MILGYTEFSFGYAITENLVRSSAICPTGAPVFPNLVQEARLGYDVRIDLPGVPMFFQFKLPSKMVKNNAREVAQLGLAGINTPFFRMPLMRRDKSPQHQHLIDWERRFPNCVYYASPTFQHMEDFNAAYVAGTVHIQTAYFSPLAIGPLPDDTQHNVSYAHDLSVAYRCSEPISIESRGFQKVAGTLETELSSRGTEELDESVDRVLSDVRELIPAKIRDAEDEIRGRLVQRRSSIADERILDERTREVSEKLLVARELARIGMGVELVMAQPRN</sequence>
<dbReference type="Proteomes" id="UP000199658">
    <property type="component" value="Unassembled WGS sequence"/>
</dbReference>
<proteinExistence type="predicted"/>
<dbReference type="AlphaFoldDB" id="A0A1I6HSB8"/>
<organism evidence="1 2">
    <name type="scientific">Litoreibacter janthinus</name>
    <dbReference type="NCBI Taxonomy" id="670154"/>
    <lineage>
        <taxon>Bacteria</taxon>
        <taxon>Pseudomonadati</taxon>
        <taxon>Pseudomonadota</taxon>
        <taxon>Alphaproteobacteria</taxon>
        <taxon>Rhodobacterales</taxon>
        <taxon>Roseobacteraceae</taxon>
        <taxon>Litoreibacter</taxon>
    </lineage>
</organism>
<gene>
    <name evidence="1" type="ORF">SAMN04488002_3353</name>
</gene>
<keyword evidence="2" id="KW-1185">Reference proteome</keyword>
<accession>A0A1I6HSB8</accession>
<name>A0A1I6HSB8_9RHOB</name>
<dbReference type="RefSeq" id="WP_090219103.1">
    <property type="nucleotide sequence ID" value="NZ_FOYO01000001.1"/>
</dbReference>
<dbReference type="OrthoDB" id="6809238at2"/>
<evidence type="ECO:0000313" key="1">
    <source>
        <dbReference type="EMBL" id="SFR57362.1"/>
    </source>
</evidence>
<dbReference type="EMBL" id="FOYO01000001">
    <property type="protein sequence ID" value="SFR57362.1"/>
    <property type="molecule type" value="Genomic_DNA"/>
</dbReference>
<reference evidence="2" key="1">
    <citation type="submission" date="2016-10" db="EMBL/GenBank/DDBJ databases">
        <authorList>
            <person name="Varghese N."/>
            <person name="Submissions S."/>
        </authorList>
    </citation>
    <scope>NUCLEOTIDE SEQUENCE [LARGE SCALE GENOMIC DNA]</scope>
    <source>
        <strain evidence="2">DSM 26921</strain>
    </source>
</reference>